<dbReference type="PANTHER" id="PTHR47694:SF1">
    <property type="entry name" value="PLANT UBX DOMAIN-CONTAINING PROTEIN 2"/>
    <property type="match status" value="1"/>
</dbReference>
<feature type="coiled-coil region" evidence="1">
    <location>
        <begin position="146"/>
        <end position="180"/>
    </location>
</feature>
<protein>
    <recommendedName>
        <fullName evidence="3">PUB domain-containing protein</fullName>
    </recommendedName>
</protein>
<keyword evidence="1" id="KW-0175">Coiled coil</keyword>
<feature type="compositionally biased region" description="Basic and acidic residues" evidence="2">
    <location>
        <begin position="188"/>
        <end position="198"/>
    </location>
</feature>
<evidence type="ECO:0000259" key="3">
    <source>
        <dbReference type="Pfam" id="PF09409"/>
    </source>
</evidence>
<dbReference type="OrthoDB" id="49605at2759"/>
<gene>
    <name evidence="4" type="ORF">L227DRAFT_596958</name>
</gene>
<dbReference type="InterPro" id="IPR036339">
    <property type="entry name" value="PUB-like_dom_sf"/>
</dbReference>
<dbReference type="EMBL" id="ML122250">
    <property type="protein sequence ID" value="RPD67157.1"/>
    <property type="molecule type" value="Genomic_DNA"/>
</dbReference>
<dbReference type="Proteomes" id="UP000313359">
    <property type="component" value="Unassembled WGS sequence"/>
</dbReference>
<reference evidence="4" key="1">
    <citation type="journal article" date="2018" name="Genome Biol. Evol.">
        <title>Genomics and development of Lentinus tigrinus, a white-rot wood-decaying mushroom with dimorphic fruiting bodies.</title>
        <authorList>
            <person name="Wu B."/>
            <person name="Xu Z."/>
            <person name="Knudson A."/>
            <person name="Carlson A."/>
            <person name="Chen N."/>
            <person name="Kovaka S."/>
            <person name="LaButti K."/>
            <person name="Lipzen A."/>
            <person name="Pennachio C."/>
            <person name="Riley R."/>
            <person name="Schakwitz W."/>
            <person name="Umezawa K."/>
            <person name="Ohm R.A."/>
            <person name="Grigoriev I.V."/>
            <person name="Nagy L.G."/>
            <person name="Gibbons J."/>
            <person name="Hibbett D."/>
        </authorList>
    </citation>
    <scope>NUCLEOTIDE SEQUENCE [LARGE SCALE GENOMIC DNA]</scope>
    <source>
        <strain evidence="4">ALCF2SS1-6</strain>
    </source>
</reference>
<feature type="domain" description="PUB" evidence="3">
    <location>
        <begin position="68"/>
        <end position="135"/>
    </location>
</feature>
<accession>A0A5C2SVQ4</accession>
<dbReference type="PANTHER" id="PTHR47694">
    <property type="entry name" value="PLANT UBX DOMAIN-CONTAINING PROTEIN 2"/>
    <property type="match status" value="1"/>
</dbReference>
<organism evidence="4 5">
    <name type="scientific">Lentinus tigrinus ALCF2SS1-6</name>
    <dbReference type="NCBI Taxonomy" id="1328759"/>
    <lineage>
        <taxon>Eukaryota</taxon>
        <taxon>Fungi</taxon>
        <taxon>Dikarya</taxon>
        <taxon>Basidiomycota</taxon>
        <taxon>Agaricomycotina</taxon>
        <taxon>Agaricomycetes</taxon>
        <taxon>Polyporales</taxon>
        <taxon>Polyporaceae</taxon>
        <taxon>Lentinus</taxon>
    </lineage>
</organism>
<dbReference type="InterPro" id="IPR018997">
    <property type="entry name" value="PUB_domain"/>
</dbReference>
<keyword evidence="5" id="KW-1185">Reference proteome</keyword>
<sequence length="223" mass="25770">MSTTGSNKNKSVDRATIGLAAQLRAMSLRNKQILYMPFDEEWSLRQDFRRRIDREIIQGNKPKVAIGSLKMVLRLARNILANPEEDKYRRFKITNCHIKSTIMEPKGVLELMMDLGFRIKAENFESICVYSSKTYNELRVGSSIIEEILEREVKKQEDEERRQERVKAEAEAHKQKLQAQFLDDRQSVHARCQRERHLPPLKGIPARKGGPRKAEIATIHGGS</sequence>
<evidence type="ECO:0000313" key="4">
    <source>
        <dbReference type="EMBL" id="RPD67157.1"/>
    </source>
</evidence>
<dbReference type="STRING" id="1328759.A0A5C2SVQ4"/>
<dbReference type="AlphaFoldDB" id="A0A5C2SVQ4"/>
<dbReference type="SMART" id="SM00580">
    <property type="entry name" value="PUG"/>
    <property type="match status" value="1"/>
</dbReference>
<evidence type="ECO:0000256" key="1">
    <source>
        <dbReference type="SAM" id="Coils"/>
    </source>
</evidence>
<evidence type="ECO:0000256" key="2">
    <source>
        <dbReference type="SAM" id="MobiDB-lite"/>
    </source>
</evidence>
<dbReference type="CDD" id="cd09212">
    <property type="entry name" value="PUB"/>
    <property type="match status" value="1"/>
</dbReference>
<feature type="region of interest" description="Disordered" evidence="2">
    <location>
        <begin position="188"/>
        <end position="223"/>
    </location>
</feature>
<evidence type="ECO:0000313" key="5">
    <source>
        <dbReference type="Proteomes" id="UP000313359"/>
    </source>
</evidence>
<dbReference type="SUPFAM" id="SSF143503">
    <property type="entry name" value="PUG domain-like"/>
    <property type="match status" value="1"/>
</dbReference>
<name>A0A5C2SVQ4_9APHY</name>
<proteinExistence type="predicted"/>
<dbReference type="Pfam" id="PF09409">
    <property type="entry name" value="PUB"/>
    <property type="match status" value="1"/>
</dbReference>
<dbReference type="Gene3D" id="1.20.58.2190">
    <property type="match status" value="1"/>
</dbReference>